<feature type="domain" description="Gfo/Idh/MocA-like oxidoreductase N-terminal" evidence="2">
    <location>
        <begin position="3"/>
        <end position="121"/>
    </location>
</feature>
<dbReference type="InterPro" id="IPR051450">
    <property type="entry name" value="Gfo/Idh/MocA_Oxidoreductases"/>
</dbReference>
<evidence type="ECO:0000256" key="1">
    <source>
        <dbReference type="SAM" id="MobiDB-lite"/>
    </source>
</evidence>
<dbReference type="SUPFAM" id="SSF55347">
    <property type="entry name" value="Glyceraldehyde-3-phosphate dehydrogenase-like, C-terminal domain"/>
    <property type="match status" value="1"/>
</dbReference>
<dbReference type="InterPro" id="IPR000683">
    <property type="entry name" value="Gfo/Idh/MocA-like_OxRdtase_N"/>
</dbReference>
<dbReference type="Pfam" id="PF01408">
    <property type="entry name" value="GFO_IDH_MocA"/>
    <property type="match status" value="1"/>
</dbReference>
<sequence length="375" mass="41316">MTLRTAVIGGGTVSEVHLSGLSKNPRTELVAICDLDEEIATAKAEKYGIQAYTDLDELLAAENLDWAHVCTPVQTHVPVAKTVIDAGVPVQIEKPITETYAEFEELAEYAAEHGVTVSEKHNHNFDPVVRQARKRMESGECGTIKGVEVIYTGCSNPDDPNRGPWNFDLAGGEFEEGLPHPIYMTLRAGGYPRSEDDVQATTQLMGEYEYDFTYDGAMVQYVSDDDVLCRTTMLGGTRPVRQLMIHGTEMSLTADLISQTLVEHDRNYKAGGKGRALNNVDNVIDRVAGTIQNLRAVIKRSNSDDWDTERLLNAHYYQNHAESIALEAGDPSQMPVPLSESRWMVRLMEEIRTAAAESAEEGAPIDAEAITQDAE</sequence>
<comment type="caution">
    <text evidence="3">The sequence shown here is derived from an EMBL/GenBank/DDBJ whole genome shotgun (WGS) entry which is preliminary data.</text>
</comment>
<dbReference type="PANTHER" id="PTHR43377">
    <property type="entry name" value="BILIVERDIN REDUCTASE A"/>
    <property type="match status" value="1"/>
</dbReference>
<dbReference type="PANTHER" id="PTHR43377:SF1">
    <property type="entry name" value="BILIVERDIN REDUCTASE A"/>
    <property type="match status" value="1"/>
</dbReference>
<evidence type="ECO:0000313" key="3">
    <source>
        <dbReference type="EMBL" id="MFC7098971.1"/>
    </source>
</evidence>
<dbReference type="SUPFAM" id="SSF51735">
    <property type="entry name" value="NAD(P)-binding Rossmann-fold domains"/>
    <property type="match status" value="1"/>
</dbReference>
<dbReference type="EMBL" id="JBHTAG010000004">
    <property type="protein sequence ID" value="MFC7098971.1"/>
    <property type="molecule type" value="Genomic_DNA"/>
</dbReference>
<organism evidence="3 4">
    <name type="scientific">Halobaculum marinum</name>
    <dbReference type="NCBI Taxonomy" id="3031996"/>
    <lineage>
        <taxon>Archaea</taxon>
        <taxon>Methanobacteriati</taxon>
        <taxon>Methanobacteriota</taxon>
        <taxon>Stenosarchaea group</taxon>
        <taxon>Halobacteria</taxon>
        <taxon>Halobacteriales</taxon>
        <taxon>Haloferacaceae</taxon>
        <taxon>Halobaculum</taxon>
    </lineage>
</organism>
<keyword evidence="4" id="KW-1185">Reference proteome</keyword>
<dbReference type="AlphaFoldDB" id="A0ABD5X024"/>
<gene>
    <name evidence="3" type="ORF">ACFQKD_16820</name>
</gene>
<dbReference type="Gene3D" id="3.30.360.10">
    <property type="entry name" value="Dihydrodipicolinate Reductase, domain 2"/>
    <property type="match status" value="1"/>
</dbReference>
<dbReference type="Proteomes" id="UP001596388">
    <property type="component" value="Unassembled WGS sequence"/>
</dbReference>
<proteinExistence type="predicted"/>
<protein>
    <submittedName>
        <fullName evidence="3">Gfo/Idh/MocA family protein</fullName>
    </submittedName>
</protein>
<evidence type="ECO:0000313" key="4">
    <source>
        <dbReference type="Proteomes" id="UP001596388"/>
    </source>
</evidence>
<evidence type="ECO:0000259" key="2">
    <source>
        <dbReference type="Pfam" id="PF01408"/>
    </source>
</evidence>
<feature type="region of interest" description="Disordered" evidence="1">
    <location>
        <begin position="355"/>
        <end position="375"/>
    </location>
</feature>
<name>A0ABD5X024_9EURY</name>
<reference evidence="3 4" key="1">
    <citation type="journal article" date="2019" name="Int. J. Syst. Evol. Microbiol.">
        <title>The Global Catalogue of Microorganisms (GCM) 10K type strain sequencing project: providing services to taxonomists for standard genome sequencing and annotation.</title>
        <authorList>
            <consortium name="The Broad Institute Genomics Platform"/>
            <consortium name="The Broad Institute Genome Sequencing Center for Infectious Disease"/>
            <person name="Wu L."/>
            <person name="Ma J."/>
        </authorList>
    </citation>
    <scope>NUCLEOTIDE SEQUENCE [LARGE SCALE GENOMIC DNA]</scope>
    <source>
        <strain evidence="3 4">DT55</strain>
    </source>
</reference>
<dbReference type="GeneID" id="79271642"/>
<dbReference type="RefSeq" id="WP_276239472.1">
    <property type="nucleotide sequence ID" value="NZ_CP119990.1"/>
</dbReference>
<dbReference type="Gene3D" id="3.40.50.720">
    <property type="entry name" value="NAD(P)-binding Rossmann-like Domain"/>
    <property type="match status" value="1"/>
</dbReference>
<dbReference type="InterPro" id="IPR036291">
    <property type="entry name" value="NAD(P)-bd_dom_sf"/>
</dbReference>
<accession>A0ABD5X024</accession>